<evidence type="ECO:0000313" key="3">
    <source>
        <dbReference type="Proteomes" id="UP000561326"/>
    </source>
</evidence>
<keyword evidence="1" id="KW-0472">Membrane</keyword>
<protein>
    <submittedName>
        <fullName evidence="2">Uncharacterized protein</fullName>
    </submittedName>
</protein>
<keyword evidence="1" id="KW-1133">Transmembrane helix</keyword>
<evidence type="ECO:0000256" key="1">
    <source>
        <dbReference type="SAM" id="Phobius"/>
    </source>
</evidence>
<feature type="transmembrane region" description="Helical" evidence="1">
    <location>
        <begin position="15"/>
        <end position="34"/>
    </location>
</feature>
<reference evidence="2 3" key="1">
    <citation type="submission" date="2020-04" db="EMBL/GenBank/DDBJ databases">
        <authorList>
            <person name="Hitch T.C.A."/>
            <person name="Wylensek D."/>
            <person name="Clavel T."/>
        </authorList>
    </citation>
    <scope>NUCLEOTIDE SEQUENCE [LARGE SCALE GENOMIC DNA]</scope>
    <source>
        <strain evidence="2 3">WB01_D5_05</strain>
    </source>
</reference>
<dbReference type="Proteomes" id="UP000561326">
    <property type="component" value="Unassembled WGS sequence"/>
</dbReference>
<evidence type="ECO:0000313" key="2">
    <source>
        <dbReference type="EMBL" id="NMF00245.1"/>
    </source>
</evidence>
<sequence>MVKEQTWENFRDSGLLWWINMILHTFGWAIVFDYEGEELKRVYPARVKFRGFSESSNTEGYSKVSHYLANNINELKQEANK</sequence>
<dbReference type="EMBL" id="JABAGO010000042">
    <property type="protein sequence ID" value="NMF00245.1"/>
    <property type="molecule type" value="Genomic_DNA"/>
</dbReference>
<dbReference type="RefSeq" id="WP_168976042.1">
    <property type="nucleotide sequence ID" value="NZ_JABAGO010000042.1"/>
</dbReference>
<keyword evidence="1" id="KW-0812">Transmembrane</keyword>
<dbReference type="AlphaFoldDB" id="A0A848CRX9"/>
<accession>A0A848CRX9</accession>
<gene>
    <name evidence="2" type="ORF">HF838_18620</name>
</gene>
<organism evidence="2 3">
    <name type="scientific">Aneurinibacillus aneurinilyticus</name>
    <name type="common">Bacillus aneurinolyticus</name>
    <dbReference type="NCBI Taxonomy" id="1391"/>
    <lineage>
        <taxon>Bacteria</taxon>
        <taxon>Bacillati</taxon>
        <taxon>Bacillota</taxon>
        <taxon>Bacilli</taxon>
        <taxon>Bacillales</taxon>
        <taxon>Paenibacillaceae</taxon>
        <taxon>Aneurinibacillus group</taxon>
        <taxon>Aneurinibacillus</taxon>
    </lineage>
</organism>
<name>A0A848CRX9_ANEAE</name>
<comment type="caution">
    <text evidence="2">The sequence shown here is derived from an EMBL/GenBank/DDBJ whole genome shotgun (WGS) entry which is preliminary data.</text>
</comment>
<proteinExistence type="predicted"/>